<feature type="compositionally biased region" description="Acidic residues" evidence="1">
    <location>
        <begin position="22"/>
        <end position="34"/>
    </location>
</feature>
<feature type="region of interest" description="Disordered" evidence="1">
    <location>
        <begin position="1"/>
        <end position="34"/>
    </location>
</feature>
<reference evidence="4" key="2">
    <citation type="submission" date="2025-08" db="UniProtKB">
        <authorList>
            <consortium name="RefSeq"/>
        </authorList>
    </citation>
    <scope>IDENTIFICATION</scope>
    <source>
        <tissue evidence="4">Leaf</tissue>
    </source>
</reference>
<sequence length="396" mass="44974">MVVISELSGGSNGGDPNKNPQEEEEEVNENENPQEVEVNLAPVLQELPNDVMEIIIAHVPRCYYLILYDVCIAFRKLIASQHLFETRLRHRVTEPVLYALISVPALDTRRSWFILHRSNLSSRFIRIYSSYPPMFPGSAAVTIGDKIYVVGGYVGMMQPLTDAIVIDCRFNTWRYLPNMQRARFDASAGVIDGKIYVIGGRKKQDDDWIEVFDVATEVWETVPSQCPNDASANGIFGTSVVMQGRIFILDHRSCFSYEPSQGLWQSWGLESQLQRVWCPFSCAVKDLLYCIDLKLSLGYPIVIYYPNELVWRPLMGVYASQLPMHSYHHLSKMVNFGDKLLLLGGYYGRVQDIRCVEIALETRQGGQIWGNVKSTSLVYTDELQSAYIELCLTVTV</sequence>
<evidence type="ECO:0000259" key="2">
    <source>
        <dbReference type="Pfam" id="PF25210"/>
    </source>
</evidence>
<proteinExistence type="predicted"/>
<keyword evidence="3" id="KW-1185">Reference proteome</keyword>
<evidence type="ECO:0000313" key="4">
    <source>
        <dbReference type="RefSeq" id="XP_010418770.1"/>
    </source>
</evidence>
<accession>A0ABM0T095</accession>
<evidence type="ECO:0000256" key="1">
    <source>
        <dbReference type="SAM" id="MobiDB-lite"/>
    </source>
</evidence>
<dbReference type="Gene3D" id="2.120.10.80">
    <property type="entry name" value="Kelch-type beta propeller"/>
    <property type="match status" value="1"/>
</dbReference>
<gene>
    <name evidence="4" type="primary">LOC104704364</name>
</gene>
<dbReference type="Pfam" id="PF25210">
    <property type="entry name" value="Kelch_FKB95"/>
    <property type="match status" value="1"/>
</dbReference>
<dbReference type="InterPro" id="IPR015915">
    <property type="entry name" value="Kelch-typ_b-propeller"/>
</dbReference>
<dbReference type="InterPro" id="IPR006652">
    <property type="entry name" value="Kelch_1"/>
</dbReference>
<protein>
    <submittedName>
        <fullName evidence="4">F-box/kelch-repeat protein At2g29820</fullName>
    </submittedName>
</protein>
<dbReference type="GeneID" id="104704364"/>
<dbReference type="SMART" id="SM00612">
    <property type="entry name" value="Kelch"/>
    <property type="match status" value="2"/>
</dbReference>
<dbReference type="SUPFAM" id="SSF117281">
    <property type="entry name" value="Kelch motif"/>
    <property type="match status" value="1"/>
</dbReference>
<dbReference type="PANTHER" id="PTHR24414:SF65">
    <property type="entry name" value="F-BOX DOMAIN-CONTAINING PROTEIN"/>
    <property type="match status" value="1"/>
</dbReference>
<evidence type="ECO:0000313" key="3">
    <source>
        <dbReference type="Proteomes" id="UP000694864"/>
    </source>
</evidence>
<name>A0ABM0T095_CAMSA</name>
<feature type="domain" description="FKB95-like N-terminal Kelch" evidence="2">
    <location>
        <begin position="112"/>
        <end position="378"/>
    </location>
</feature>
<dbReference type="PANTHER" id="PTHR24414">
    <property type="entry name" value="F-BOX/KELCH-REPEAT PROTEIN SKIP4"/>
    <property type="match status" value="1"/>
</dbReference>
<dbReference type="RefSeq" id="XP_010418770.1">
    <property type="nucleotide sequence ID" value="XM_010420468.1"/>
</dbReference>
<reference evidence="3" key="1">
    <citation type="journal article" date="2014" name="Nat. Commun.">
        <title>The emerging biofuel crop Camelina sativa retains a highly undifferentiated hexaploid genome structure.</title>
        <authorList>
            <person name="Kagale S."/>
            <person name="Koh C."/>
            <person name="Nixon J."/>
            <person name="Bollina V."/>
            <person name="Clarke W.E."/>
            <person name="Tuteja R."/>
            <person name="Spillane C."/>
            <person name="Robinson S.J."/>
            <person name="Links M.G."/>
            <person name="Clarke C."/>
            <person name="Higgins E.E."/>
            <person name="Huebert T."/>
            <person name="Sharpe A.G."/>
            <person name="Parkin I.A."/>
        </authorList>
    </citation>
    <scope>NUCLEOTIDE SEQUENCE [LARGE SCALE GENOMIC DNA]</scope>
    <source>
        <strain evidence="3">cv. DH55</strain>
    </source>
</reference>
<organism evidence="3 4">
    <name type="scientific">Camelina sativa</name>
    <name type="common">False flax</name>
    <name type="synonym">Myagrum sativum</name>
    <dbReference type="NCBI Taxonomy" id="90675"/>
    <lineage>
        <taxon>Eukaryota</taxon>
        <taxon>Viridiplantae</taxon>
        <taxon>Streptophyta</taxon>
        <taxon>Embryophyta</taxon>
        <taxon>Tracheophyta</taxon>
        <taxon>Spermatophyta</taxon>
        <taxon>Magnoliopsida</taxon>
        <taxon>eudicotyledons</taxon>
        <taxon>Gunneridae</taxon>
        <taxon>Pentapetalae</taxon>
        <taxon>rosids</taxon>
        <taxon>malvids</taxon>
        <taxon>Brassicales</taxon>
        <taxon>Brassicaceae</taxon>
        <taxon>Camelineae</taxon>
        <taxon>Camelina</taxon>
    </lineage>
</organism>
<dbReference type="InterPro" id="IPR057499">
    <property type="entry name" value="Kelch_FKB95"/>
</dbReference>
<dbReference type="InterPro" id="IPR050354">
    <property type="entry name" value="F-box/kelch-repeat_ARATH"/>
</dbReference>
<dbReference type="Proteomes" id="UP000694864">
    <property type="component" value="Chromosome 7"/>
</dbReference>